<keyword evidence="2" id="KW-1185">Reference proteome</keyword>
<accession>A0ACC2FPH9</accession>
<gene>
    <name evidence="1" type="ORF">DPEC_G00270510</name>
</gene>
<protein>
    <submittedName>
        <fullName evidence="1">Uncharacterized protein</fullName>
    </submittedName>
</protein>
<proteinExistence type="predicted"/>
<dbReference type="EMBL" id="CM055751">
    <property type="protein sequence ID" value="KAJ7993251.1"/>
    <property type="molecule type" value="Genomic_DNA"/>
</dbReference>
<reference evidence="1" key="1">
    <citation type="submission" date="2021-05" db="EMBL/GenBank/DDBJ databases">
        <authorList>
            <person name="Pan Q."/>
            <person name="Jouanno E."/>
            <person name="Zahm M."/>
            <person name="Klopp C."/>
            <person name="Cabau C."/>
            <person name="Louis A."/>
            <person name="Berthelot C."/>
            <person name="Parey E."/>
            <person name="Roest Crollius H."/>
            <person name="Montfort J."/>
            <person name="Robinson-Rechavi M."/>
            <person name="Bouchez O."/>
            <person name="Lampietro C."/>
            <person name="Lopez Roques C."/>
            <person name="Donnadieu C."/>
            <person name="Postlethwait J."/>
            <person name="Bobe J."/>
            <person name="Dillon D."/>
            <person name="Chandos A."/>
            <person name="von Hippel F."/>
            <person name="Guiguen Y."/>
        </authorList>
    </citation>
    <scope>NUCLEOTIDE SEQUENCE</scope>
    <source>
        <strain evidence="1">YG-Jan2019</strain>
    </source>
</reference>
<name>A0ACC2FPH9_DALPE</name>
<dbReference type="Proteomes" id="UP001157502">
    <property type="component" value="Chromosome 24"/>
</dbReference>
<evidence type="ECO:0000313" key="2">
    <source>
        <dbReference type="Proteomes" id="UP001157502"/>
    </source>
</evidence>
<comment type="caution">
    <text evidence="1">The sequence shown here is derived from an EMBL/GenBank/DDBJ whole genome shotgun (WGS) entry which is preliminary data.</text>
</comment>
<organism evidence="1 2">
    <name type="scientific">Dallia pectoralis</name>
    <name type="common">Alaska blackfish</name>
    <dbReference type="NCBI Taxonomy" id="75939"/>
    <lineage>
        <taxon>Eukaryota</taxon>
        <taxon>Metazoa</taxon>
        <taxon>Chordata</taxon>
        <taxon>Craniata</taxon>
        <taxon>Vertebrata</taxon>
        <taxon>Euteleostomi</taxon>
        <taxon>Actinopterygii</taxon>
        <taxon>Neopterygii</taxon>
        <taxon>Teleostei</taxon>
        <taxon>Protacanthopterygii</taxon>
        <taxon>Esociformes</taxon>
        <taxon>Umbridae</taxon>
        <taxon>Dallia</taxon>
    </lineage>
</organism>
<evidence type="ECO:0000313" key="1">
    <source>
        <dbReference type="EMBL" id="KAJ7993251.1"/>
    </source>
</evidence>
<sequence length="885" mass="99526">MDLCRSEEQGEEAEDVGKRSKRKKTQRLSFCEEKTNSLFIENITDEICCESDISNCSLVTHVSEDGATVRKPDIAMPENKKARMQMQPGDKQQHCLPRVIAQEDPEGSINMKFGRKTEIHQKSKRATTGMEQRTYSKQESRCPNENLLTALGISPLPSCISDKESTRGHAWLTPEGREASSSPSKSEPLNQGQGEPHQQDSCGAVLFPSTPQKSSEATVNSAPGKGKLKTTPKKPADKKVTNKVEAFLGNVMTFDEWIKSENNPAANCPGSLPVAELDKLLVAFFQYVWEKSHLEALSSSTFTTYVRTLDRDLQSQGCTFSIRKSAEFQNTIRELESCCQHFKQREWDRDILVIQSLRKEEEAILRKAGVLSRATADGLLNLVLVNNLRAFGKFHLQGVWPVRTSDFHMTTENHPGRGVLEYLEWNNTNFPDQCVVRLHGLTDNPEHCPLQDYKLYESKKAGSHRIGSEPMYCCQLSQYNARNDHWFSRHTISKLRLDRIIKTNLHLTNIYMAVRRGHIRYLKVCEVQSCQTDNRDVQQHSNKGSMNIKQEIYDNGYDEHMADEPKDAKTNLIVNYLPQNMSQDELRSLFSSIGEVESAKLIRDKVAGNPYHKNQSHSLGYGFVNYVNASDAERAINTLNGLRLQSKTIKVSFARPSSDGIKDANLYISGLPKTMTQKDVEDMFTRYGRIINSRVLVDQASGLSRGVAFIRFDKRAEAEDAIKDLNGQKPPGALEPITVKFAANPNQAKNSQLINQLYHNQGRRFGGPVHHQAQRFRFSPMSVDHMSSMSTVSTQGSSTAGWCIFIYNLGQDADEGILWQMFGPFGAVTNVKVIRDFNTNKCKGFGFVTMTNYEEAAMAIGSLNGYRLGDKVLQVSFKTSKGGHK</sequence>